<evidence type="ECO:0000313" key="2">
    <source>
        <dbReference type="Proteomes" id="UP000315724"/>
    </source>
</evidence>
<dbReference type="OrthoDB" id="288412at2"/>
<dbReference type="AlphaFoldDB" id="A0A517QTS9"/>
<reference evidence="1 2" key="1">
    <citation type="submission" date="2019-02" db="EMBL/GenBank/DDBJ databases">
        <title>Deep-cultivation of Planctomycetes and their phenomic and genomic characterization uncovers novel biology.</title>
        <authorList>
            <person name="Wiegand S."/>
            <person name="Jogler M."/>
            <person name="Boedeker C."/>
            <person name="Pinto D."/>
            <person name="Vollmers J."/>
            <person name="Rivas-Marin E."/>
            <person name="Kohn T."/>
            <person name="Peeters S.H."/>
            <person name="Heuer A."/>
            <person name="Rast P."/>
            <person name="Oberbeckmann S."/>
            <person name="Bunk B."/>
            <person name="Jeske O."/>
            <person name="Meyerdierks A."/>
            <person name="Storesund J.E."/>
            <person name="Kallscheuer N."/>
            <person name="Luecker S."/>
            <person name="Lage O.M."/>
            <person name="Pohl T."/>
            <person name="Merkel B.J."/>
            <person name="Hornburger P."/>
            <person name="Mueller R.-W."/>
            <person name="Bruemmer F."/>
            <person name="Labrenz M."/>
            <person name="Spormann A.M."/>
            <person name="Op den Camp H."/>
            <person name="Overmann J."/>
            <person name="Amann R."/>
            <person name="Jetten M.S.M."/>
            <person name="Mascher T."/>
            <person name="Medema M.H."/>
            <person name="Devos D.P."/>
            <person name="Kaster A.-K."/>
            <person name="Ovreas L."/>
            <person name="Rohde M."/>
            <person name="Galperin M.Y."/>
            <person name="Jogler C."/>
        </authorList>
    </citation>
    <scope>NUCLEOTIDE SEQUENCE [LARGE SCALE GENOMIC DNA]</scope>
    <source>
        <strain evidence="1 2">Mal48</strain>
    </source>
</reference>
<protein>
    <submittedName>
        <fullName evidence="1">Uncharacterized protein</fullName>
    </submittedName>
</protein>
<gene>
    <name evidence="1" type="ORF">Mal48_43240</name>
</gene>
<organism evidence="1 2">
    <name type="scientific">Thalassoglobus polymorphus</name>
    <dbReference type="NCBI Taxonomy" id="2527994"/>
    <lineage>
        <taxon>Bacteria</taxon>
        <taxon>Pseudomonadati</taxon>
        <taxon>Planctomycetota</taxon>
        <taxon>Planctomycetia</taxon>
        <taxon>Planctomycetales</taxon>
        <taxon>Planctomycetaceae</taxon>
        <taxon>Thalassoglobus</taxon>
    </lineage>
</organism>
<name>A0A517QTS9_9PLAN</name>
<dbReference type="KEGG" id="tpol:Mal48_43240"/>
<dbReference type="RefSeq" id="WP_145203974.1">
    <property type="nucleotide sequence ID" value="NZ_CP036267.1"/>
</dbReference>
<keyword evidence="2" id="KW-1185">Reference proteome</keyword>
<accession>A0A517QTS9</accession>
<sequence length="92" mass="10404">MLLCGLTGCGYPDVSPKTYEISKALYSACNRKSDEHVSKISKLIESHLESGDLSEREAKWLRVIIHNAEEGRWEAATLEARQLMEDQVHRSS</sequence>
<dbReference type="EMBL" id="CP036267">
    <property type="protein sequence ID" value="QDT35050.1"/>
    <property type="molecule type" value="Genomic_DNA"/>
</dbReference>
<dbReference type="Proteomes" id="UP000315724">
    <property type="component" value="Chromosome"/>
</dbReference>
<evidence type="ECO:0000313" key="1">
    <source>
        <dbReference type="EMBL" id="QDT35050.1"/>
    </source>
</evidence>
<proteinExistence type="predicted"/>